<dbReference type="EMBL" id="VEVO01000003">
    <property type="protein sequence ID" value="KAF0044263.1"/>
    <property type="molecule type" value="Genomic_DNA"/>
</dbReference>
<gene>
    <name evidence="2" type="ORF">F2P81_003421</name>
</gene>
<protein>
    <recommendedName>
        <fullName evidence="4">Secreted protein</fullName>
    </recommendedName>
</protein>
<evidence type="ECO:0000313" key="3">
    <source>
        <dbReference type="Proteomes" id="UP000438429"/>
    </source>
</evidence>
<feature type="signal peptide" evidence="1">
    <location>
        <begin position="1"/>
        <end position="15"/>
    </location>
</feature>
<evidence type="ECO:0000313" key="2">
    <source>
        <dbReference type="EMBL" id="KAF0044263.1"/>
    </source>
</evidence>
<comment type="caution">
    <text evidence="2">The sequence shown here is derived from an EMBL/GenBank/DDBJ whole genome shotgun (WGS) entry which is preliminary data.</text>
</comment>
<keyword evidence="1" id="KW-0732">Signal</keyword>
<proteinExistence type="predicted"/>
<sequence length="106" mass="11540">MLFLFVCIRVIGARGSLFVSSGATAVITDSLRFDSHQIPLASLRLWPQRQAAVGRRAPTEGPYRGPLPRAPTEGPIVSIRVRSVVKPRALSELIESALTASLFQRS</sequence>
<organism evidence="2 3">
    <name type="scientific">Scophthalmus maximus</name>
    <name type="common">Turbot</name>
    <name type="synonym">Psetta maxima</name>
    <dbReference type="NCBI Taxonomy" id="52904"/>
    <lineage>
        <taxon>Eukaryota</taxon>
        <taxon>Metazoa</taxon>
        <taxon>Chordata</taxon>
        <taxon>Craniata</taxon>
        <taxon>Vertebrata</taxon>
        <taxon>Euteleostomi</taxon>
        <taxon>Actinopterygii</taxon>
        <taxon>Neopterygii</taxon>
        <taxon>Teleostei</taxon>
        <taxon>Neoteleostei</taxon>
        <taxon>Acanthomorphata</taxon>
        <taxon>Carangaria</taxon>
        <taxon>Pleuronectiformes</taxon>
        <taxon>Pleuronectoidei</taxon>
        <taxon>Scophthalmidae</taxon>
        <taxon>Scophthalmus</taxon>
    </lineage>
</organism>
<dbReference type="Proteomes" id="UP000438429">
    <property type="component" value="Unassembled WGS sequence"/>
</dbReference>
<feature type="chain" id="PRO_5025561459" description="Secreted protein" evidence="1">
    <location>
        <begin position="16"/>
        <end position="106"/>
    </location>
</feature>
<accession>A0A6A4TE61</accession>
<evidence type="ECO:0008006" key="4">
    <source>
        <dbReference type="Google" id="ProtNLM"/>
    </source>
</evidence>
<name>A0A6A4TE61_SCOMX</name>
<dbReference type="AlphaFoldDB" id="A0A6A4TE61"/>
<reference evidence="2 3" key="1">
    <citation type="submission" date="2019-06" db="EMBL/GenBank/DDBJ databases">
        <title>Draft genomes of female and male turbot (Scophthalmus maximus).</title>
        <authorList>
            <person name="Xu H."/>
            <person name="Xu X.-W."/>
            <person name="Shao C."/>
            <person name="Chen S."/>
        </authorList>
    </citation>
    <scope>NUCLEOTIDE SEQUENCE [LARGE SCALE GENOMIC DNA]</scope>
    <source>
        <strain evidence="2">Ysfricsl-2016a</strain>
        <tissue evidence="2">Blood</tissue>
    </source>
</reference>
<evidence type="ECO:0000256" key="1">
    <source>
        <dbReference type="SAM" id="SignalP"/>
    </source>
</evidence>